<protein>
    <submittedName>
        <fullName evidence="2">Uncharacterized protein</fullName>
    </submittedName>
</protein>
<keyword evidence="1" id="KW-0472">Membrane</keyword>
<evidence type="ECO:0000256" key="1">
    <source>
        <dbReference type="SAM" id="Phobius"/>
    </source>
</evidence>
<name>A0A182M3F7_9DIPT</name>
<sequence>MDNDLRASRPCPVLTRANTNSSSARCGEFSLRNDRTESSFLCGVAACLGMIVLRELLDLDLITTIVTFRTLGMAMMAVSAPGLYFTRIRCLLLPCPILALQSFGLKVAALIFPTVSGLLAAM</sequence>
<dbReference type="VEuPathDB" id="VectorBase:ACUA008516"/>
<reference evidence="3" key="1">
    <citation type="submission" date="2013-09" db="EMBL/GenBank/DDBJ databases">
        <title>The Genome Sequence of Anopheles culicifacies species A.</title>
        <authorList>
            <consortium name="The Broad Institute Genomics Platform"/>
            <person name="Neafsey D.E."/>
            <person name="Besansky N."/>
            <person name="Howell P."/>
            <person name="Walton C."/>
            <person name="Young S.K."/>
            <person name="Zeng Q."/>
            <person name="Gargeya S."/>
            <person name="Fitzgerald M."/>
            <person name="Haas B."/>
            <person name="Abouelleil A."/>
            <person name="Allen A.W."/>
            <person name="Alvarado L."/>
            <person name="Arachchi H.M."/>
            <person name="Berlin A.M."/>
            <person name="Chapman S.B."/>
            <person name="Gainer-Dewar J."/>
            <person name="Goldberg J."/>
            <person name="Griggs A."/>
            <person name="Gujja S."/>
            <person name="Hansen M."/>
            <person name="Howarth C."/>
            <person name="Imamovic A."/>
            <person name="Ireland A."/>
            <person name="Larimer J."/>
            <person name="McCowan C."/>
            <person name="Murphy C."/>
            <person name="Pearson M."/>
            <person name="Poon T.W."/>
            <person name="Priest M."/>
            <person name="Roberts A."/>
            <person name="Saif S."/>
            <person name="Shea T."/>
            <person name="Sisk P."/>
            <person name="Sykes S."/>
            <person name="Wortman J."/>
            <person name="Nusbaum C."/>
            <person name="Birren B."/>
        </authorList>
    </citation>
    <scope>NUCLEOTIDE SEQUENCE [LARGE SCALE GENOMIC DNA]</scope>
    <source>
        <strain evidence="3">A-37</strain>
    </source>
</reference>
<keyword evidence="1" id="KW-1133">Transmembrane helix</keyword>
<evidence type="ECO:0000313" key="3">
    <source>
        <dbReference type="Proteomes" id="UP000075883"/>
    </source>
</evidence>
<feature type="transmembrane region" description="Helical" evidence="1">
    <location>
        <begin position="38"/>
        <end position="56"/>
    </location>
</feature>
<reference evidence="2" key="2">
    <citation type="submission" date="2020-05" db="UniProtKB">
        <authorList>
            <consortium name="EnsemblMetazoa"/>
        </authorList>
    </citation>
    <scope>IDENTIFICATION</scope>
    <source>
        <strain evidence="2">A-37</strain>
    </source>
</reference>
<organism evidence="2 3">
    <name type="scientific">Anopheles culicifacies</name>
    <dbReference type="NCBI Taxonomy" id="139723"/>
    <lineage>
        <taxon>Eukaryota</taxon>
        <taxon>Metazoa</taxon>
        <taxon>Ecdysozoa</taxon>
        <taxon>Arthropoda</taxon>
        <taxon>Hexapoda</taxon>
        <taxon>Insecta</taxon>
        <taxon>Pterygota</taxon>
        <taxon>Neoptera</taxon>
        <taxon>Endopterygota</taxon>
        <taxon>Diptera</taxon>
        <taxon>Nematocera</taxon>
        <taxon>Culicoidea</taxon>
        <taxon>Culicidae</taxon>
        <taxon>Anophelinae</taxon>
        <taxon>Anopheles</taxon>
        <taxon>culicifacies species complex</taxon>
    </lineage>
</organism>
<evidence type="ECO:0000313" key="2">
    <source>
        <dbReference type="EnsemblMetazoa" id="ACUA008516-PA"/>
    </source>
</evidence>
<proteinExistence type="predicted"/>
<keyword evidence="1" id="KW-0812">Transmembrane</keyword>
<feature type="transmembrane region" description="Helical" evidence="1">
    <location>
        <begin position="62"/>
        <end position="85"/>
    </location>
</feature>
<accession>A0A182M3F7</accession>
<dbReference type="Proteomes" id="UP000075883">
    <property type="component" value="Unassembled WGS sequence"/>
</dbReference>
<dbReference type="EMBL" id="AXCM01001134">
    <property type="status" value="NOT_ANNOTATED_CDS"/>
    <property type="molecule type" value="Genomic_DNA"/>
</dbReference>
<dbReference type="AlphaFoldDB" id="A0A182M3F7"/>
<dbReference type="EnsemblMetazoa" id="ACUA008516-RA">
    <property type="protein sequence ID" value="ACUA008516-PA"/>
    <property type="gene ID" value="ACUA008516"/>
</dbReference>
<feature type="transmembrane region" description="Helical" evidence="1">
    <location>
        <begin position="97"/>
        <end position="121"/>
    </location>
</feature>
<keyword evidence="3" id="KW-1185">Reference proteome</keyword>